<dbReference type="AlphaFoldDB" id="A0A4R2KWU2"/>
<gene>
    <name evidence="2" type="ORF">EV688_107174</name>
</gene>
<dbReference type="Pfam" id="PF13289">
    <property type="entry name" value="SIR2_2"/>
    <property type="match status" value="1"/>
</dbReference>
<sequence length="1170" mass="132439">MTILGAVEFDDKVFDALRYHRLVVFAGAGVSRAPPSSLPGFWELAERIANGTGLAPSEPLDRFLGQLDHKKVAVHARAAEILLQPESEPSPLHTDLVRLFGTSDRIKLVTTNFDLHFEAAAARLFSMEPRAFSAPALPRGSDFSGIVHIHGALPFSSELVLTDADFGRAYLTEGWARRFLVDLFRQYTVLFVGYRHDDVAMNYLARALPAEGVAGRFALTEELDKWDLLGITPIKFVKHAGAEPFRELYDAVHRLAERSSRGALDWESRLAELGSRAPPADPEAIGEIEEALRETHMTRFLLNAARDPEWLKWLNGRNYFDRLFQAADLGEHDHLFVEWIGRHFALAHPIDVFDILMTHGLRLNRMFWWRICRELSVKNDTPIDVSSIKRWITILLASAPDQADPHALMWLAERCASVNLHELTLKTFMAMAEHQLRVTPGFIWRDDQMKERPPPVHVECPLRSGHWPLNEVWVQHLEPYQAEIAEQLLSAIVRRSEEIYSELSAWGAASREWDPESARRSAIEAHEQDEYAEASDVLINAARSALESISKNFPNRLQSWMDWLVASDAPMLRRLAVHALTVDSTRNPEERLQWIIEKADLRGHPEHHEIHRAIANDYSIASDQAREAIVDEVMSYILPESQDPASEEQTDRWKFEWLSWLVEAKPDCHFASAALSPLQAKHPEWRSRDHLDFTHWTGGAEWVGMESPMSQEQLLAGQPTDQLDELLSFKGNGFGGPSRQGLLSSVREACKQRASWGFALAAALTDRSNWKSDLWPALIRGLEESDLEMDGWRDLLAFGATPALQSSYADELASMLFALVRDGGKPFAGDLLEEANAMALPLWRSLEPIEQEEVDNWLSIAINRPAGIIVEFLITGLSMLVDGKTKEDRSMPESYSRCFTQIVRDTTTNGGLGRSILASQTAFLFGLNQAWTLDHIIPLFSSSDAQRLAQAWDGFLVWGRLYPALVEVLTPAFVEAISRYALDKEESRRHFIGYYTNLAVIQVSDPTQQLLPELFRKGSLRDRIEFASNVGRFLRQMQEAQTRQLWDSWLRRYWQGRLQGVLAVLEDAEAKKMFEWVPSLGGAFPEAVALVIQHNPIRMEHSHAVFELRSSALVLDFPNETAELLIYLAGCVTGYQLRELAEIEARLPAIPDEQRERLKEAFALAGVERP</sequence>
<dbReference type="OrthoDB" id="2077946at2"/>
<evidence type="ECO:0000313" key="2">
    <source>
        <dbReference type="EMBL" id="TCO75749.1"/>
    </source>
</evidence>
<dbReference type="Pfam" id="PF13212">
    <property type="entry name" value="DUF4020"/>
    <property type="match status" value="1"/>
</dbReference>
<reference evidence="2 3" key="1">
    <citation type="submission" date="2019-03" db="EMBL/GenBank/DDBJ databases">
        <title>Genomic Encyclopedia of Type Strains, Phase IV (KMG-IV): sequencing the most valuable type-strain genomes for metagenomic binning, comparative biology and taxonomic classification.</title>
        <authorList>
            <person name="Goeker M."/>
        </authorList>
    </citation>
    <scope>NUCLEOTIDE SEQUENCE [LARGE SCALE GENOMIC DNA]</scope>
    <source>
        <strain evidence="2 3">DSM 23344</strain>
    </source>
</reference>
<accession>A0A4R2KWU2</accession>
<evidence type="ECO:0000313" key="3">
    <source>
        <dbReference type="Proteomes" id="UP000294980"/>
    </source>
</evidence>
<dbReference type="RefSeq" id="WP_117317855.1">
    <property type="nucleotide sequence ID" value="NZ_QQSW01000009.1"/>
</dbReference>
<proteinExistence type="predicted"/>
<evidence type="ECO:0000259" key="1">
    <source>
        <dbReference type="Pfam" id="PF13212"/>
    </source>
</evidence>
<dbReference type="EMBL" id="SLWX01000007">
    <property type="protein sequence ID" value="TCO75749.1"/>
    <property type="molecule type" value="Genomic_DNA"/>
</dbReference>
<name>A0A4R2KWU2_9GAMM</name>
<dbReference type="InterPro" id="IPR025093">
    <property type="entry name" value="DUF4020"/>
</dbReference>
<keyword evidence="3" id="KW-1185">Reference proteome</keyword>
<comment type="caution">
    <text evidence="2">The sequence shown here is derived from an EMBL/GenBank/DDBJ whole genome shotgun (WGS) entry which is preliminary data.</text>
</comment>
<dbReference type="InterPro" id="IPR029035">
    <property type="entry name" value="DHS-like_NAD/FAD-binding_dom"/>
</dbReference>
<feature type="domain" description="DUF4020" evidence="1">
    <location>
        <begin position="1011"/>
        <end position="1097"/>
    </location>
</feature>
<organism evidence="2 3">
    <name type="scientific">Chromatocurvus halotolerans</name>
    <dbReference type="NCBI Taxonomy" id="1132028"/>
    <lineage>
        <taxon>Bacteria</taxon>
        <taxon>Pseudomonadati</taxon>
        <taxon>Pseudomonadota</taxon>
        <taxon>Gammaproteobacteria</taxon>
        <taxon>Cellvibrionales</taxon>
        <taxon>Halieaceae</taxon>
        <taxon>Chromatocurvus</taxon>
    </lineage>
</organism>
<protein>
    <submittedName>
        <fullName evidence="2">SIR2-like protein</fullName>
    </submittedName>
</protein>
<dbReference type="Proteomes" id="UP000294980">
    <property type="component" value="Unassembled WGS sequence"/>
</dbReference>
<dbReference type="SUPFAM" id="SSF52467">
    <property type="entry name" value="DHS-like NAD/FAD-binding domain"/>
    <property type="match status" value="1"/>
</dbReference>